<keyword evidence="2" id="KW-1185">Reference proteome</keyword>
<accession>A0A221W6Q6</accession>
<dbReference type="KEGG" id="ahg:AHOG_19800"/>
<gene>
    <name evidence="1" type="ORF">AHOG_19800</name>
</gene>
<dbReference type="RefSeq" id="WP_157736937.1">
    <property type="nucleotide sequence ID" value="NZ_CP022521.1"/>
</dbReference>
<evidence type="ECO:0000313" key="2">
    <source>
        <dbReference type="Proteomes" id="UP000204221"/>
    </source>
</evidence>
<reference evidence="1 2" key="1">
    <citation type="submission" date="2017-07" db="EMBL/GenBank/DDBJ databases">
        <title>Complete genome sequence of Actinoalloteichus hoggarensis DSM 45943, type strain of Actinoalloteichus hoggarensis.</title>
        <authorList>
            <person name="Ruckert C."/>
            <person name="Nouioui I."/>
            <person name="Willmese J."/>
            <person name="van Wezel G."/>
            <person name="Klenk H.-P."/>
            <person name="Kalinowski J."/>
            <person name="Zotchev S.B."/>
        </authorList>
    </citation>
    <scope>NUCLEOTIDE SEQUENCE [LARGE SCALE GENOMIC DNA]</scope>
    <source>
        <strain evidence="1 2">DSM 45943</strain>
    </source>
</reference>
<dbReference type="AlphaFoldDB" id="A0A221W6Q6"/>
<protein>
    <submittedName>
        <fullName evidence="1">Uncharacterized protein</fullName>
    </submittedName>
</protein>
<evidence type="ECO:0000313" key="1">
    <source>
        <dbReference type="EMBL" id="ASO21578.1"/>
    </source>
</evidence>
<sequence length="83" mass="9139">MSVVELRNDLAGLMEILDAFPANRLTYAASTADSTLQRVLASSAAVSADQAYRRSAAARRDVDRSAQDIQDCHRALHEYMKVL</sequence>
<dbReference type="EMBL" id="CP022521">
    <property type="protein sequence ID" value="ASO21578.1"/>
    <property type="molecule type" value="Genomic_DNA"/>
</dbReference>
<organism evidence="1 2">
    <name type="scientific">Actinoalloteichus hoggarensis</name>
    <dbReference type="NCBI Taxonomy" id="1470176"/>
    <lineage>
        <taxon>Bacteria</taxon>
        <taxon>Bacillati</taxon>
        <taxon>Actinomycetota</taxon>
        <taxon>Actinomycetes</taxon>
        <taxon>Pseudonocardiales</taxon>
        <taxon>Pseudonocardiaceae</taxon>
        <taxon>Actinoalloteichus</taxon>
    </lineage>
</organism>
<proteinExistence type="predicted"/>
<name>A0A221W6Q6_9PSEU</name>
<dbReference type="Proteomes" id="UP000204221">
    <property type="component" value="Chromosome"/>
</dbReference>